<evidence type="ECO:0000259" key="3">
    <source>
        <dbReference type="Pfam" id="PF00005"/>
    </source>
</evidence>
<gene>
    <name evidence="4" type="ORF">MKP09_11330</name>
</gene>
<proteinExistence type="predicted"/>
<keyword evidence="1" id="KW-0547">Nucleotide-binding</keyword>
<evidence type="ECO:0000313" key="4">
    <source>
        <dbReference type="EMBL" id="MCH5598458.1"/>
    </source>
</evidence>
<dbReference type="Proteomes" id="UP001202248">
    <property type="component" value="Unassembled WGS sequence"/>
</dbReference>
<dbReference type="GO" id="GO:0005524">
    <property type="term" value="F:ATP binding"/>
    <property type="evidence" value="ECO:0007669"/>
    <property type="project" value="UniProtKB-KW"/>
</dbReference>
<accession>A0ABS9SJB8</accession>
<evidence type="ECO:0000256" key="1">
    <source>
        <dbReference type="ARBA" id="ARBA00022741"/>
    </source>
</evidence>
<evidence type="ECO:0000313" key="5">
    <source>
        <dbReference type="Proteomes" id="UP001202248"/>
    </source>
</evidence>
<reference evidence="4 5" key="1">
    <citation type="submission" date="2022-02" db="EMBL/GenBank/DDBJ databases">
        <authorList>
            <person name="Min J."/>
        </authorList>
    </citation>
    <scope>NUCLEOTIDE SEQUENCE [LARGE SCALE GENOMIC DNA]</scope>
    <source>
        <strain evidence="4 5">GR10-1</strain>
    </source>
</reference>
<dbReference type="PANTHER" id="PTHR43158">
    <property type="entry name" value="SKFA PEPTIDE EXPORT ATP-BINDING PROTEIN SKFE"/>
    <property type="match status" value="1"/>
</dbReference>
<evidence type="ECO:0000256" key="2">
    <source>
        <dbReference type="ARBA" id="ARBA00022840"/>
    </source>
</evidence>
<protein>
    <submittedName>
        <fullName evidence="4">ATP-binding cassette domain-containing protein</fullName>
    </submittedName>
</protein>
<dbReference type="InterPro" id="IPR003439">
    <property type="entry name" value="ABC_transporter-like_ATP-bd"/>
</dbReference>
<dbReference type="Gene3D" id="3.40.50.300">
    <property type="entry name" value="P-loop containing nucleotide triphosphate hydrolases"/>
    <property type="match status" value="1"/>
</dbReference>
<dbReference type="InterPro" id="IPR027417">
    <property type="entry name" value="P-loop_NTPase"/>
</dbReference>
<comment type="caution">
    <text evidence="4">The sequence shown here is derived from an EMBL/GenBank/DDBJ whole genome shotgun (WGS) entry which is preliminary data.</text>
</comment>
<dbReference type="RefSeq" id="WP_240830063.1">
    <property type="nucleotide sequence ID" value="NZ_JAKWBL010000002.1"/>
</dbReference>
<dbReference type="PANTHER" id="PTHR43158:SF2">
    <property type="entry name" value="SKFA PEPTIDE EXPORT ATP-BINDING PROTEIN SKFE"/>
    <property type="match status" value="1"/>
</dbReference>
<keyword evidence="2 4" id="KW-0067">ATP-binding</keyword>
<feature type="domain" description="ABC transporter" evidence="3">
    <location>
        <begin position="19"/>
        <end position="63"/>
    </location>
</feature>
<dbReference type="Pfam" id="PF00005">
    <property type="entry name" value="ABC_tran"/>
    <property type="match status" value="1"/>
</dbReference>
<dbReference type="SUPFAM" id="SSF52540">
    <property type="entry name" value="P-loop containing nucleoside triphosphate hydrolases"/>
    <property type="match status" value="1"/>
</dbReference>
<sequence length="120" mass="14057">MDIIQIKELSVQYGAKTVLSNISFTISRGEHYVIRGESGSGKTTLAKAIAHQIKFLGDIEINFDTKNNLQAKTLFVENWYRFTNIEGDRNFYYQQRYNHQQKRDTITVARELELYQKKMS</sequence>
<dbReference type="EMBL" id="JAKWBL010000002">
    <property type="protein sequence ID" value="MCH5598458.1"/>
    <property type="molecule type" value="Genomic_DNA"/>
</dbReference>
<organism evidence="4 5">
    <name type="scientific">Niabella ginsengisoli</name>
    <dbReference type="NCBI Taxonomy" id="522298"/>
    <lineage>
        <taxon>Bacteria</taxon>
        <taxon>Pseudomonadati</taxon>
        <taxon>Bacteroidota</taxon>
        <taxon>Chitinophagia</taxon>
        <taxon>Chitinophagales</taxon>
        <taxon>Chitinophagaceae</taxon>
        <taxon>Niabella</taxon>
    </lineage>
</organism>
<name>A0ABS9SJB8_9BACT</name>
<keyword evidence="5" id="KW-1185">Reference proteome</keyword>